<sequence>MKTTIKTILCTLLIVGGTSSVFAQWGSKKVTGNGNVTTKTVNTGSYDAVKGVGSMDIHLERGTEGAVQVTTDDNLHEYLDIQVKGSSLVIATKKGYNLKTKKGIHVTVPFQDISEVALTGSGDIDTKDTIDSQNMAISVTGSGDVILDINSGKAKVRVTGSGDIELSGKTVDLDLAISGSGDYKGFGLEAQNTDVSISGSGDAKVVANSSIIARVAGSGDIEYRGNPEQSDTKASGSGSITSNN</sequence>
<reference evidence="4 5" key="1">
    <citation type="submission" date="2016-11" db="EMBL/GenBank/DDBJ databases">
        <title>Trade-off between light-utilization and light-protection in marine flavobacteria.</title>
        <authorList>
            <person name="Kumagai Y."/>
        </authorList>
    </citation>
    <scope>NUCLEOTIDE SEQUENCE [LARGE SCALE GENOMIC DNA]</scope>
    <source>
        <strain evidence="4 5">NBRC 107741</strain>
    </source>
</reference>
<dbReference type="Pfam" id="PF10988">
    <property type="entry name" value="DUF2807"/>
    <property type="match status" value="1"/>
</dbReference>
<evidence type="ECO:0000313" key="4">
    <source>
        <dbReference type="EMBL" id="PQB04294.1"/>
    </source>
</evidence>
<evidence type="ECO:0000256" key="1">
    <source>
        <dbReference type="SAM" id="MobiDB-lite"/>
    </source>
</evidence>
<organism evidence="4 5">
    <name type="scientific">Aureitalea marina</name>
    <dbReference type="NCBI Taxonomy" id="930804"/>
    <lineage>
        <taxon>Bacteria</taxon>
        <taxon>Pseudomonadati</taxon>
        <taxon>Bacteroidota</taxon>
        <taxon>Flavobacteriia</taxon>
        <taxon>Flavobacteriales</taxon>
        <taxon>Flavobacteriaceae</taxon>
        <taxon>Aureitalea</taxon>
    </lineage>
</organism>
<keyword evidence="5" id="KW-1185">Reference proteome</keyword>
<dbReference type="EMBL" id="MQUB01000001">
    <property type="protein sequence ID" value="PQB04294.1"/>
    <property type="molecule type" value="Genomic_DNA"/>
</dbReference>
<evidence type="ECO:0000256" key="2">
    <source>
        <dbReference type="SAM" id="SignalP"/>
    </source>
</evidence>
<dbReference type="AlphaFoldDB" id="A0A2S7KNT3"/>
<proteinExistence type="predicted"/>
<dbReference type="Gene3D" id="2.160.20.120">
    <property type="match status" value="1"/>
</dbReference>
<dbReference type="PANTHER" id="PTHR39200:SF1">
    <property type="entry name" value="AUTO-TRANSPORTER ADHESIN HEAD GIN DOMAIN-CONTAINING PROTEIN-RELATED"/>
    <property type="match status" value="1"/>
</dbReference>
<feature type="signal peptide" evidence="2">
    <location>
        <begin position="1"/>
        <end position="23"/>
    </location>
</feature>
<name>A0A2S7KNT3_9FLAO</name>
<evidence type="ECO:0000313" key="5">
    <source>
        <dbReference type="Proteomes" id="UP000239800"/>
    </source>
</evidence>
<keyword evidence="2" id="KW-0732">Signal</keyword>
<feature type="region of interest" description="Disordered" evidence="1">
    <location>
        <begin position="221"/>
        <end position="244"/>
    </location>
</feature>
<evidence type="ECO:0000259" key="3">
    <source>
        <dbReference type="Pfam" id="PF10988"/>
    </source>
</evidence>
<feature type="chain" id="PRO_5015742003" evidence="2">
    <location>
        <begin position="24"/>
        <end position="244"/>
    </location>
</feature>
<gene>
    <name evidence="4" type="ORF">BST85_04810</name>
</gene>
<dbReference type="PANTHER" id="PTHR39200">
    <property type="entry name" value="HYPOTHETICAL EXPORTED PROTEIN"/>
    <property type="match status" value="1"/>
</dbReference>
<accession>A0A2S7KNT3</accession>
<dbReference type="RefSeq" id="WP_104812220.1">
    <property type="nucleotide sequence ID" value="NZ_MQUB01000001.1"/>
</dbReference>
<comment type="caution">
    <text evidence="4">The sequence shown here is derived from an EMBL/GenBank/DDBJ whole genome shotgun (WGS) entry which is preliminary data.</text>
</comment>
<feature type="domain" description="Putative auto-transporter adhesin head GIN" evidence="3">
    <location>
        <begin position="46"/>
        <end position="227"/>
    </location>
</feature>
<dbReference type="InterPro" id="IPR021255">
    <property type="entry name" value="DUF2807"/>
</dbReference>
<dbReference type="OrthoDB" id="5585143at2"/>
<dbReference type="Proteomes" id="UP000239800">
    <property type="component" value="Unassembled WGS sequence"/>
</dbReference>
<protein>
    <submittedName>
        <fullName evidence="4">DUF2807 domain-containing protein</fullName>
    </submittedName>
</protein>
<feature type="compositionally biased region" description="Polar residues" evidence="1">
    <location>
        <begin position="227"/>
        <end position="244"/>
    </location>
</feature>